<feature type="region of interest" description="Disordered" evidence="4">
    <location>
        <begin position="354"/>
        <end position="709"/>
    </location>
</feature>
<feature type="compositionally biased region" description="Polar residues" evidence="4">
    <location>
        <begin position="476"/>
        <end position="489"/>
    </location>
</feature>
<organism evidence="6 7">
    <name type="scientific">Hohenbuehelia grisea</name>
    <dbReference type="NCBI Taxonomy" id="104357"/>
    <lineage>
        <taxon>Eukaryota</taxon>
        <taxon>Fungi</taxon>
        <taxon>Dikarya</taxon>
        <taxon>Basidiomycota</taxon>
        <taxon>Agaricomycotina</taxon>
        <taxon>Agaricomycetes</taxon>
        <taxon>Agaricomycetidae</taxon>
        <taxon>Agaricales</taxon>
        <taxon>Pleurotineae</taxon>
        <taxon>Pleurotaceae</taxon>
        <taxon>Hohenbuehelia</taxon>
    </lineage>
</organism>
<feature type="compositionally biased region" description="Gly residues" evidence="4">
    <location>
        <begin position="914"/>
        <end position="930"/>
    </location>
</feature>
<dbReference type="PANTHER" id="PTHR23253:SF9">
    <property type="entry name" value="EUKARYOTIC TRANSLATION INITIATION FACTOR 4 GAMMA 2"/>
    <property type="match status" value="1"/>
</dbReference>
<keyword evidence="7" id="KW-1185">Reference proteome</keyword>
<sequence>MSKSSTATASKPASQLPTKSAWSRGPPPNTSAPSPRSQSPAPNNVPSHVHPSHSRRPSQLGQAIPIKDGVSVPRSNADALKQGAQNPEFIHFRFVTVSPAPGASVTFGTINDANAPISSSPAAVPAIKSHGVTKFGTLPAEQPTNGKSVTSSASNTPSTSSKPSVTPSASTSAASTPSVTKPKMNIAELFRGSSSSTSSQPSSDTSSPSVRPTNLPLQSSSSFSSQPHQPSPSSSQQLGQHQYPTFTPNNSLLRSQQQNGPGGPNQGPRSPSYSRQMPNGNAPRTPSATNGPSVSSPMSASMSSPRMQPHSQPLPPAGMPPPQMPMHGAWPGYYYPYEYAPPQPGWYPMPHGMPQPNPMGAPHPGMPMSPRNPPIPIPPAGPGTPTPSHAVPAHSPIPPPLTHTPSGSIGGLTSPPPTPSSAVPGSARLNANTPSFVPGGARKPIVIKREDGSELDIKQIKKSSPAPGVASPVTPTPSASFNRATNRQSVRLESEDARKKRLAEDLEKQRKEKEEARLKAEAADKAKKEKEEAERKEKEEAERKEKEEAERKKRDEEEKERKRKDEEEERIRKAKEEEDRKQREEEEKVRLRLEEEAQKRKEEEELARKKAEEEARLKAEQEEKERLRREAEEKAAKDAEKAAADKAAAQTAADAASGLEEGELVEDKPPAASASAKAKDDKAKEGLRIDTVGALEGPRKRPGPLDLSGTARASIASPLPSALATARIIDDLGRVSYPEGIKSPKVELNINAKDSKFRYDRDFLLQFMKVCKEKPDMLPPLDAIGLEPVDQPNYPMTRGGSGRHRQSSNAAPSATRQNSSGLGLKNMGQFGSANGPGAFAMGQFATPGAPGKMTSEERFAMSPANRSASGPAGLAFGGRPAQMQRTASQGGPGGVPMGSNRTRSKRGEKRPDGNKGGGGQQSFGGGFGGPSGPPGGPNAFGLEPVAPLKMTANRWDRRALQTGEPDSPEVVDRKVKSLLNKLTMEKFDSISDQIIEWANKSEKETDGRTLIQVIRLVFEKATDEAAWSEMYARLCRKMMEQISPQVQDDGIKNPEGKPIAGGQLFRKYLLNRCQEDFERGWVQKEATAAAAATKSIEDKAAKAANDKKEGEGDDEIALYSEEYYAAQKAKRQGLGLIKFIGELFKLQMLTERIMHECVKKLLGNVDNPEEEEIESLCKLLSTVGQLLDVPKARAHMDVYFSRMKDLIKSPNVSARMQFMLQDVIELRDRKWVSRNQVAAPTTIAQIHEAAAKEKAAAEKDYNNRSLGMSRGGSKRGGDRGEVTGPDGWTATASRPPPKAGDLSNFGKISKAAPMTFGPSSVFAGRGKGADKKESLSRVSSSSNMFSMLQNSDAPSDSGISKAGTSEPGRERRRLVLQPRSVPVNKTAGPAGESADASSESEADAEEAPSMSEADAKKKVQEDVKEFFAVRNLEEADNYFSALPSVHHFRLVDKVVSQAIESKEADAQLVADFFVRAASKDLCSAASFEEGIAPVAEVVEDIAIDAPKAWNLLAIMIKGASLDKDAQGRLASKTADSDKLIALLS</sequence>
<dbReference type="SUPFAM" id="SSF101489">
    <property type="entry name" value="Eukaryotic initiation factor 4f subunit eIF4g, eIF4e-binding domain"/>
    <property type="match status" value="1"/>
</dbReference>
<dbReference type="SMART" id="SM00543">
    <property type="entry name" value="MIF4G"/>
    <property type="match status" value="1"/>
</dbReference>
<feature type="region of interest" description="Disordered" evidence="4">
    <location>
        <begin position="1"/>
        <end position="82"/>
    </location>
</feature>
<feature type="compositionally biased region" description="Pro residues" evidence="4">
    <location>
        <begin position="312"/>
        <end position="324"/>
    </location>
</feature>
<feature type="compositionally biased region" description="Basic and acidic residues" evidence="4">
    <location>
        <begin position="447"/>
        <end position="459"/>
    </location>
</feature>
<reference evidence="7" key="1">
    <citation type="submission" date="2024-06" db="EMBL/GenBank/DDBJ databases">
        <title>Multi-omics analyses provide insights into the biosynthesis of the anticancer antibiotic pleurotin in Hohenbuehelia grisea.</title>
        <authorList>
            <person name="Weaver J.A."/>
            <person name="Alberti F."/>
        </authorList>
    </citation>
    <scope>NUCLEOTIDE SEQUENCE [LARGE SCALE GENOMIC DNA]</scope>
    <source>
        <strain evidence="7">T-177</strain>
    </source>
</reference>
<dbReference type="Pfam" id="PF02854">
    <property type="entry name" value="MIF4G"/>
    <property type="match status" value="1"/>
</dbReference>
<dbReference type="Gene3D" id="1.20.970.30">
    <property type="entry name" value="eIF4G, eIF4E-binding domain"/>
    <property type="match status" value="1"/>
</dbReference>
<evidence type="ECO:0000256" key="4">
    <source>
        <dbReference type="SAM" id="MobiDB-lite"/>
    </source>
</evidence>
<feature type="compositionally biased region" description="Low complexity" evidence="4">
    <location>
        <begin position="31"/>
        <end position="49"/>
    </location>
</feature>
<feature type="compositionally biased region" description="Pro residues" evidence="4">
    <location>
        <begin position="354"/>
        <end position="385"/>
    </location>
</feature>
<keyword evidence="2" id="KW-0396">Initiation factor</keyword>
<name>A0ABR3JL69_9AGAR</name>
<dbReference type="SUPFAM" id="SSF48371">
    <property type="entry name" value="ARM repeat"/>
    <property type="match status" value="2"/>
</dbReference>
<dbReference type="Pfam" id="PF02847">
    <property type="entry name" value="MA3"/>
    <property type="match status" value="1"/>
</dbReference>
<feature type="compositionally biased region" description="Low complexity" evidence="4">
    <location>
        <begin position="193"/>
        <end position="242"/>
    </location>
</feature>
<accession>A0ABR3JL69</accession>
<protein>
    <recommendedName>
        <fullName evidence="5">MI domain-containing protein</fullName>
    </recommendedName>
</protein>
<evidence type="ECO:0000259" key="5">
    <source>
        <dbReference type="PROSITE" id="PS51366"/>
    </source>
</evidence>
<feature type="region of interest" description="Disordered" evidence="4">
    <location>
        <begin position="1255"/>
        <end position="1416"/>
    </location>
</feature>
<comment type="caution">
    <text evidence="6">The sequence shown here is derived from an EMBL/GenBank/DDBJ whole genome shotgun (WGS) entry which is preliminary data.</text>
</comment>
<dbReference type="InterPro" id="IPR003890">
    <property type="entry name" value="MIF4G-like_typ-3"/>
</dbReference>
<feature type="region of interest" description="Disordered" evidence="4">
    <location>
        <begin position="134"/>
        <end position="325"/>
    </location>
</feature>
<feature type="compositionally biased region" description="Low complexity" evidence="4">
    <location>
        <begin position="1336"/>
        <end position="1351"/>
    </location>
</feature>
<keyword evidence="3" id="KW-0648">Protein biosynthesis</keyword>
<feature type="domain" description="MI" evidence="5">
    <location>
        <begin position="1414"/>
        <end position="1535"/>
    </location>
</feature>
<evidence type="ECO:0000313" key="6">
    <source>
        <dbReference type="EMBL" id="KAL0955886.1"/>
    </source>
</evidence>
<feature type="compositionally biased region" description="Low complexity" evidence="4">
    <location>
        <begin position="1387"/>
        <end position="1397"/>
    </location>
</feature>
<feature type="compositionally biased region" description="Polar residues" evidence="4">
    <location>
        <begin position="243"/>
        <end position="253"/>
    </location>
</feature>
<dbReference type="PANTHER" id="PTHR23253">
    <property type="entry name" value="EUKARYOTIC TRANSLATION INITIATION FACTOR 4 GAMMA"/>
    <property type="match status" value="1"/>
</dbReference>
<feature type="region of interest" description="Disordered" evidence="4">
    <location>
        <begin position="795"/>
        <end position="829"/>
    </location>
</feature>
<proteinExistence type="inferred from homology"/>
<dbReference type="Gene3D" id="1.25.40.180">
    <property type="match status" value="2"/>
</dbReference>
<feature type="region of interest" description="Disordered" evidence="4">
    <location>
        <begin position="862"/>
        <end position="943"/>
    </location>
</feature>
<evidence type="ECO:0000313" key="7">
    <source>
        <dbReference type="Proteomes" id="UP001556367"/>
    </source>
</evidence>
<feature type="compositionally biased region" description="Low complexity" evidence="4">
    <location>
        <begin position="1"/>
        <end position="14"/>
    </location>
</feature>
<dbReference type="Pfam" id="PF12152">
    <property type="entry name" value="eIF_4G1"/>
    <property type="match status" value="1"/>
</dbReference>
<feature type="compositionally biased region" description="Polar residues" evidence="4">
    <location>
        <begin position="273"/>
        <end position="291"/>
    </location>
</feature>
<feature type="compositionally biased region" description="Low complexity" evidence="4">
    <location>
        <begin position="147"/>
        <end position="182"/>
    </location>
</feature>
<dbReference type="InterPro" id="IPR003891">
    <property type="entry name" value="Initiation_fac_eIF4g_MI"/>
</dbReference>
<evidence type="ECO:0000256" key="2">
    <source>
        <dbReference type="ARBA" id="ARBA00022540"/>
    </source>
</evidence>
<dbReference type="EMBL" id="JASNQZ010000006">
    <property type="protein sequence ID" value="KAL0955886.1"/>
    <property type="molecule type" value="Genomic_DNA"/>
</dbReference>
<evidence type="ECO:0000256" key="1">
    <source>
        <dbReference type="ARBA" id="ARBA00005775"/>
    </source>
</evidence>
<dbReference type="InterPro" id="IPR022745">
    <property type="entry name" value="eIF4G1_eIF4E-bd"/>
</dbReference>
<feature type="compositionally biased region" description="Low complexity" evidence="4">
    <location>
        <begin position="292"/>
        <end position="307"/>
    </location>
</feature>
<comment type="similarity">
    <text evidence="1">Belongs to the eukaryotic initiation factor 4G family.</text>
</comment>
<evidence type="ECO:0000256" key="3">
    <source>
        <dbReference type="ARBA" id="ARBA00022917"/>
    </source>
</evidence>
<dbReference type="InterPro" id="IPR016024">
    <property type="entry name" value="ARM-type_fold"/>
</dbReference>
<dbReference type="InterPro" id="IPR036211">
    <property type="entry name" value="eIF4G_eIF4E-bd_sf"/>
</dbReference>
<dbReference type="PROSITE" id="PS51366">
    <property type="entry name" value="MI"/>
    <property type="match status" value="1"/>
</dbReference>
<feature type="compositionally biased region" description="Basic and acidic residues" evidence="4">
    <location>
        <begin position="490"/>
        <end position="644"/>
    </location>
</feature>
<feature type="compositionally biased region" description="Basic and acidic residues" evidence="4">
    <location>
        <begin position="677"/>
        <end position="688"/>
    </location>
</feature>
<dbReference type="Proteomes" id="UP001556367">
    <property type="component" value="Unassembled WGS sequence"/>
</dbReference>
<gene>
    <name evidence="6" type="ORF">HGRIS_002084</name>
</gene>
<feature type="compositionally biased region" description="Low complexity" evidence="4">
    <location>
        <begin position="645"/>
        <end position="656"/>
    </location>
</feature>
<feature type="compositionally biased region" description="Polar residues" evidence="4">
    <location>
        <begin position="807"/>
        <end position="821"/>
    </location>
</feature>
<dbReference type="CDD" id="cd22249">
    <property type="entry name" value="UDM1_RNF168_RNF169-like"/>
    <property type="match status" value="1"/>
</dbReference>
<feature type="compositionally biased region" description="Low complexity" evidence="4">
    <location>
        <begin position="404"/>
        <end position="413"/>
    </location>
</feature>